<evidence type="ECO:0000313" key="3">
    <source>
        <dbReference type="EMBL" id="ALS21899.1"/>
    </source>
</evidence>
<reference evidence="3 4" key="2">
    <citation type="journal article" date="2016" name="Genome Announc.">
        <title>Complete Genome Sequences of Two Interactive Moderate Thermophiles, Paenibacillus napthalenovorans 32O-Y and Paenibacillus sp. 32O-W.</title>
        <authorList>
            <person name="Butler R.R.III."/>
            <person name="Wang J."/>
            <person name="Stark B.C."/>
            <person name="Pombert J.F."/>
        </authorList>
    </citation>
    <scope>NUCLEOTIDE SEQUENCE [LARGE SCALE GENOMIC DNA]</scope>
    <source>
        <strain evidence="3 4">32O-Y</strain>
    </source>
</reference>
<dbReference type="Proteomes" id="UP000061660">
    <property type="component" value="Chromosome"/>
</dbReference>
<dbReference type="InterPro" id="IPR001296">
    <property type="entry name" value="Glyco_trans_1"/>
</dbReference>
<dbReference type="AlphaFoldDB" id="A0A0U2IM26"/>
<keyword evidence="3" id="KW-0808">Transferase</keyword>
<dbReference type="CDD" id="cd03801">
    <property type="entry name" value="GT4_PimA-like"/>
    <property type="match status" value="1"/>
</dbReference>
<dbReference type="InterPro" id="IPR028098">
    <property type="entry name" value="Glyco_trans_4-like_N"/>
</dbReference>
<evidence type="ECO:0000259" key="2">
    <source>
        <dbReference type="Pfam" id="PF13439"/>
    </source>
</evidence>
<keyword evidence="4" id="KW-1185">Reference proteome</keyword>
<organism evidence="3 4">
    <name type="scientific">Paenibacillus naphthalenovorans</name>
    <dbReference type="NCBI Taxonomy" id="162209"/>
    <lineage>
        <taxon>Bacteria</taxon>
        <taxon>Bacillati</taxon>
        <taxon>Bacillota</taxon>
        <taxon>Bacilli</taxon>
        <taxon>Bacillales</taxon>
        <taxon>Paenibacillaceae</taxon>
        <taxon>Paenibacillus</taxon>
    </lineage>
</organism>
<accession>A0A0U2IM26</accession>
<dbReference type="PANTHER" id="PTHR45947:SF3">
    <property type="entry name" value="SULFOQUINOVOSYL TRANSFERASE SQD2"/>
    <property type="match status" value="1"/>
</dbReference>
<dbReference type="GO" id="GO:0016757">
    <property type="term" value="F:glycosyltransferase activity"/>
    <property type="evidence" value="ECO:0007669"/>
    <property type="project" value="InterPro"/>
</dbReference>
<dbReference type="STRING" id="162209.IJ22_15230"/>
<proteinExistence type="predicted"/>
<evidence type="ECO:0000259" key="1">
    <source>
        <dbReference type="Pfam" id="PF00534"/>
    </source>
</evidence>
<feature type="domain" description="Glycosyl transferase family 1" evidence="1">
    <location>
        <begin position="218"/>
        <end position="377"/>
    </location>
</feature>
<dbReference type="Gene3D" id="3.40.50.2000">
    <property type="entry name" value="Glycogen Phosphorylase B"/>
    <property type="match status" value="2"/>
</dbReference>
<name>A0A0U2IM26_9BACL</name>
<dbReference type="SUPFAM" id="SSF53756">
    <property type="entry name" value="UDP-Glycosyltransferase/glycogen phosphorylase"/>
    <property type="match status" value="1"/>
</dbReference>
<evidence type="ECO:0000313" key="4">
    <source>
        <dbReference type="Proteomes" id="UP000061660"/>
    </source>
</evidence>
<feature type="domain" description="Glycosyltransferase subfamily 4-like N-terminal" evidence="2">
    <location>
        <begin position="14"/>
        <end position="204"/>
    </location>
</feature>
<reference evidence="4" key="1">
    <citation type="submission" date="2015-12" db="EMBL/GenBank/DDBJ databases">
        <title>Complete genome sequences of two moderately thermophilic Paenibacillus species.</title>
        <authorList>
            <person name="Butler R.III."/>
            <person name="Wang J."/>
            <person name="Stark B.C."/>
            <person name="Pombert J.-F."/>
        </authorList>
    </citation>
    <scope>NUCLEOTIDE SEQUENCE [LARGE SCALE GENOMIC DNA]</scope>
    <source>
        <strain evidence="4">32O-Y</strain>
    </source>
</reference>
<sequence length="413" mass="47419">MKILLSTYFYLPHVGGVSTYVDILKNELEKMGHEVDVFAHYPDMEKYYMPNNGRTLEKFKIKEFVYEKVYTYYEQKMAHVDPWIRWREIERYCFETAAVSFGLKKYDLIHTQDIVSTKALWRVKPKGTPLIATIHGCLAKEFIYSGEVTGKNTLPWKYASAEEYYGAVSSDMTIVPTRWLRNLNISEFKVPKNHMKVIPYGMDIRAFQGKMEQGTTLKNPPDKKVLICPARLVPVKGHKHLLEALSLLKQKRSDWVCWLVGDGELRGDLMQQCLNLNLQEHVLFLGARSDVPALLKQSQIFVLPSLQDNLPFSVMEAQVAGKAVVVSDAGGIPEMVEHGKTGLVSPAGQSQAMYRNLLRVLEDDLIRRRLGEQAKQWALYHWSIEKMMEQTFDAYESIVSKRIVRRGGTHIGR</sequence>
<dbReference type="InterPro" id="IPR050194">
    <property type="entry name" value="Glycosyltransferase_grp1"/>
</dbReference>
<dbReference type="OrthoDB" id="9815550at2"/>
<protein>
    <submittedName>
        <fullName evidence="3">Group 1 glycosyl transferase</fullName>
    </submittedName>
</protein>
<dbReference type="PANTHER" id="PTHR45947">
    <property type="entry name" value="SULFOQUINOVOSYL TRANSFERASE SQD2"/>
    <property type="match status" value="1"/>
</dbReference>
<gene>
    <name evidence="3" type="ORF">IJ22_15230</name>
</gene>
<dbReference type="Pfam" id="PF13439">
    <property type="entry name" value="Glyco_transf_4"/>
    <property type="match status" value="1"/>
</dbReference>
<dbReference type="EMBL" id="CP013652">
    <property type="protein sequence ID" value="ALS21899.1"/>
    <property type="molecule type" value="Genomic_DNA"/>
</dbReference>
<dbReference type="PATRIC" id="fig|162209.4.peg.1614"/>
<dbReference type="KEGG" id="pnp:IJ22_15230"/>
<dbReference type="RefSeq" id="WP_062408275.1">
    <property type="nucleotide sequence ID" value="NZ_CP013652.1"/>
</dbReference>
<dbReference type="Pfam" id="PF00534">
    <property type="entry name" value="Glycos_transf_1"/>
    <property type="match status" value="1"/>
</dbReference>